<dbReference type="Gene3D" id="3.30.160.60">
    <property type="entry name" value="Classic Zinc Finger"/>
    <property type="match status" value="5"/>
</dbReference>
<evidence type="ECO:0000256" key="4">
    <source>
        <dbReference type="ARBA" id="ARBA00022771"/>
    </source>
</evidence>
<dbReference type="Proteomes" id="UP001217089">
    <property type="component" value="Unassembled WGS sequence"/>
</dbReference>
<dbReference type="PANTHER" id="PTHR24388">
    <property type="entry name" value="ZINC FINGER PROTEIN"/>
    <property type="match status" value="1"/>
</dbReference>
<evidence type="ECO:0000256" key="2">
    <source>
        <dbReference type="ARBA" id="ARBA00022723"/>
    </source>
</evidence>
<keyword evidence="11" id="KW-1185">Reference proteome</keyword>
<gene>
    <name evidence="10" type="ORF">KUTeg_010853</name>
</gene>
<dbReference type="InterPro" id="IPR013087">
    <property type="entry name" value="Znf_C2H2_type"/>
</dbReference>
<evidence type="ECO:0000256" key="5">
    <source>
        <dbReference type="ARBA" id="ARBA00022833"/>
    </source>
</evidence>
<dbReference type="Pfam" id="PF00096">
    <property type="entry name" value="zf-C2H2"/>
    <property type="match status" value="4"/>
</dbReference>
<dbReference type="InterPro" id="IPR050527">
    <property type="entry name" value="Snail/Krueppel_Znf"/>
</dbReference>
<accession>A0ABQ9F272</accession>
<evidence type="ECO:0000313" key="11">
    <source>
        <dbReference type="Proteomes" id="UP001217089"/>
    </source>
</evidence>
<dbReference type="EMBL" id="JARBDR010000496">
    <property type="protein sequence ID" value="KAJ8311498.1"/>
    <property type="molecule type" value="Genomic_DNA"/>
</dbReference>
<evidence type="ECO:0000313" key="10">
    <source>
        <dbReference type="EMBL" id="KAJ8311498.1"/>
    </source>
</evidence>
<evidence type="ECO:0000256" key="3">
    <source>
        <dbReference type="ARBA" id="ARBA00022737"/>
    </source>
</evidence>
<organism evidence="10 11">
    <name type="scientific">Tegillarca granosa</name>
    <name type="common">Malaysian cockle</name>
    <name type="synonym">Anadara granosa</name>
    <dbReference type="NCBI Taxonomy" id="220873"/>
    <lineage>
        <taxon>Eukaryota</taxon>
        <taxon>Metazoa</taxon>
        <taxon>Spiralia</taxon>
        <taxon>Lophotrochozoa</taxon>
        <taxon>Mollusca</taxon>
        <taxon>Bivalvia</taxon>
        <taxon>Autobranchia</taxon>
        <taxon>Pteriomorphia</taxon>
        <taxon>Arcoida</taxon>
        <taxon>Arcoidea</taxon>
        <taxon>Arcidae</taxon>
        <taxon>Tegillarca</taxon>
    </lineage>
</organism>
<dbReference type="SMART" id="SM00355">
    <property type="entry name" value="ZnF_C2H2"/>
    <property type="match status" value="8"/>
</dbReference>
<feature type="domain" description="C2H2-type" evidence="9">
    <location>
        <begin position="288"/>
        <end position="315"/>
    </location>
</feature>
<feature type="domain" description="C2H2-type" evidence="9">
    <location>
        <begin position="754"/>
        <end position="781"/>
    </location>
</feature>
<feature type="compositionally biased region" description="Polar residues" evidence="8">
    <location>
        <begin position="727"/>
        <end position="737"/>
    </location>
</feature>
<evidence type="ECO:0000256" key="8">
    <source>
        <dbReference type="SAM" id="MobiDB-lite"/>
    </source>
</evidence>
<evidence type="ECO:0000256" key="7">
    <source>
        <dbReference type="PROSITE-ProRule" id="PRU00042"/>
    </source>
</evidence>
<feature type="region of interest" description="Disordered" evidence="8">
    <location>
        <begin position="454"/>
        <end position="495"/>
    </location>
</feature>
<evidence type="ECO:0000256" key="6">
    <source>
        <dbReference type="ARBA" id="ARBA00023242"/>
    </source>
</evidence>
<feature type="domain" description="C2H2-type" evidence="9">
    <location>
        <begin position="549"/>
        <end position="576"/>
    </location>
</feature>
<feature type="region of interest" description="Disordered" evidence="8">
    <location>
        <begin position="314"/>
        <end position="376"/>
    </location>
</feature>
<keyword evidence="2" id="KW-0479">Metal-binding</keyword>
<dbReference type="PROSITE" id="PS50157">
    <property type="entry name" value="ZINC_FINGER_C2H2_2"/>
    <property type="match status" value="6"/>
</dbReference>
<keyword evidence="3" id="KW-0677">Repeat</keyword>
<feature type="domain" description="C2H2-type" evidence="9">
    <location>
        <begin position="260"/>
        <end position="287"/>
    </location>
</feature>
<feature type="compositionally biased region" description="Low complexity" evidence="8">
    <location>
        <begin position="321"/>
        <end position="332"/>
    </location>
</feature>
<feature type="domain" description="C2H2-type" evidence="9">
    <location>
        <begin position="577"/>
        <end position="604"/>
    </location>
</feature>
<protein>
    <recommendedName>
        <fullName evidence="9">C2H2-type domain-containing protein</fullName>
    </recommendedName>
</protein>
<keyword evidence="4 7" id="KW-0863">Zinc-finger</keyword>
<comment type="caution">
    <text evidence="10">The sequence shown here is derived from an EMBL/GenBank/DDBJ whole genome shotgun (WGS) entry which is preliminary data.</text>
</comment>
<dbReference type="InterPro" id="IPR036236">
    <property type="entry name" value="Znf_C2H2_sf"/>
</dbReference>
<feature type="compositionally biased region" description="Acidic residues" evidence="8">
    <location>
        <begin position="706"/>
        <end position="723"/>
    </location>
</feature>
<comment type="subcellular location">
    <subcellularLocation>
        <location evidence="1">Nucleus</location>
    </subcellularLocation>
</comment>
<dbReference type="PROSITE" id="PS00028">
    <property type="entry name" value="ZINC_FINGER_C2H2_1"/>
    <property type="match status" value="7"/>
</dbReference>
<dbReference type="PANTHER" id="PTHR24388:SF54">
    <property type="entry name" value="PROTEIN ESCARGOT"/>
    <property type="match status" value="1"/>
</dbReference>
<dbReference type="SUPFAM" id="SSF57667">
    <property type="entry name" value="beta-beta-alpha zinc fingers"/>
    <property type="match status" value="3"/>
</dbReference>
<feature type="domain" description="C2H2-type" evidence="9">
    <location>
        <begin position="782"/>
        <end position="809"/>
    </location>
</feature>
<feature type="region of interest" description="Disordered" evidence="8">
    <location>
        <begin position="706"/>
        <end position="740"/>
    </location>
</feature>
<name>A0ABQ9F272_TEGGR</name>
<evidence type="ECO:0000256" key="1">
    <source>
        <dbReference type="ARBA" id="ARBA00004123"/>
    </source>
</evidence>
<keyword evidence="6" id="KW-0539">Nucleus</keyword>
<proteinExistence type="predicted"/>
<sequence length="820" mass="93338">MVSQGIQDNGDCKLTPNSESGFLSCVNSPFSFDKSSATLKYFPELLSAKLFWLKKEHLSVYCYRVKIYCKVLLNVQVIIMNKKSGGLSLSDKERLACDDLSKLGEESAFFSVDMNSELAFSTVRYASPDKSVPLLLPDQIKQEEEREPVDEDDVTALSDDVTSVPVSDNSNLEIIEFIENNNTTVHVAKNSNVDGSKNVGSWDRDIDSTTVESCEENVKNSDTEVESVKKSIKTSNFMKPNKDIVLKQGTKSKKRQEKEIRCEICSLSFDNLNKMKSHMKSHEKETLYRCDVCNIDIFNKESFRIHMQLHKGLKLQREKQGQSSQKSQVSRSLDNGGQGSSKSQNKSLSRDQDPLSCQKRRLDKDKNQMNMTGNNADNIINTGTCVTIDNRGLPEYVDFDDDSVLNENSQRTDPKSVKEAFNFTSNLKDDKNEQIVYKKFVHMSAKELGFVKKSNNNVKENNNDQSKKIKNRVGMKQSQECRPVVKPSDGNNKDIKMFDRKQSDVSLLDKNKDLVSGKSDKTLNCKVCSDSYTDIESFVNHTKSHQGIYVCTMCGKQLHSKLNLENHMSLHSGMKKYICQMCDKSYSTAGSLKIHSLKHAKDQIYRCTNCFQGFQTEKILKEHWEKICGTIDSLSQSGSENIFMKSKSQNGDCELKRGKKRKRDSCNAELKTKIDNKSLNDKITDKTDITYDVEKHEITCISSEDEEDMLSRGDDDDDDEFNELLDNGQQNSNNKLQTSHDHANDIMNSLYNLYKCDICEKIFIDQPSLTVHNQKHITEKMFKCEVCGKGFIHQHNLTVHKRLHEGDVFICELKNKDVTE</sequence>
<reference evidence="10 11" key="1">
    <citation type="submission" date="2022-12" db="EMBL/GenBank/DDBJ databases">
        <title>Chromosome-level genome of Tegillarca granosa.</title>
        <authorList>
            <person name="Kim J."/>
        </authorList>
    </citation>
    <scope>NUCLEOTIDE SEQUENCE [LARGE SCALE GENOMIC DNA]</scope>
    <source>
        <strain evidence="10">Teg-2019</strain>
        <tissue evidence="10">Adductor muscle</tissue>
    </source>
</reference>
<evidence type="ECO:0000259" key="9">
    <source>
        <dbReference type="PROSITE" id="PS50157"/>
    </source>
</evidence>
<keyword evidence="5" id="KW-0862">Zinc</keyword>